<keyword evidence="6" id="KW-1185">Reference proteome</keyword>
<protein>
    <recommendedName>
        <fullName evidence="3">Serine/threonine-protein phosphatase PGAM5, mitochondrial</fullName>
    </recommendedName>
    <alternativeName>
        <fullName evidence="4">Serine/threonine-protein phosphatase Pgam5, mitochondrial</fullName>
    </alternativeName>
</protein>
<dbReference type="EMBL" id="CCYD01000810">
    <property type="protein sequence ID" value="CEG44124.1"/>
    <property type="molecule type" value="Genomic_DNA"/>
</dbReference>
<dbReference type="PANTHER" id="PTHR20935:SF0">
    <property type="entry name" value="SERINE_THREONINE-PROTEIN PHOSPHATASE PGAM5, MITOCHONDRIAL"/>
    <property type="match status" value="1"/>
</dbReference>
<evidence type="ECO:0000256" key="1">
    <source>
        <dbReference type="ARBA" id="ARBA00006717"/>
    </source>
</evidence>
<dbReference type="CDD" id="cd07067">
    <property type="entry name" value="HP_PGM_like"/>
    <property type="match status" value="1"/>
</dbReference>
<evidence type="ECO:0000256" key="2">
    <source>
        <dbReference type="ARBA" id="ARBA00022801"/>
    </source>
</evidence>
<dbReference type="STRING" id="4781.A0A0P1ARP6"/>
<dbReference type="GO" id="GO:0005739">
    <property type="term" value="C:mitochondrion"/>
    <property type="evidence" value="ECO:0007669"/>
    <property type="project" value="TreeGrafter"/>
</dbReference>
<sequence>MTPVKVTECRFEKRFTHNSASKIFNCEVQGMSPDLVMLLAPTRDTSRDDESVRIQELSLASEGEKGTLCSPGHKQHSVYGTVHSDQTTVHAELPIDKKRKHRSVTETMLLGLNATCEEFVLDERRGNKRALRTIMPGGQVEGEVVMEGMLLVVEQKRLGQETSVSITLGAMYCLLTRKLGGLLLEILSKDNNQTIELNIDAMDLVLQPCLNDCKFQLRYHPSVSGKDVKVMSYTFMAPTKGEYVKWVNRIHRFQASSSNNRNNLVDTSNNSTLFDSKRIHRLAQGQQTQLKEQDMHQHIHSSLGEFMLAMPPKTKHMILVRHGHYINAYKPHVSDSEQVLSQLGRRQAEFTGKCLRMAHNRIPKRHNMIVLYHSDLTRAVEAGAIIASHLSDVMVYSSSMLREGWPGKPYFSLTPTSSSTIDDERNKLDTARMQEAFDTFFLSPVEAQDEDDDESYCILVCHANLIRFFLCRALGIEATNTWGHFEINHCSITRIDISAHRPIKVISVNETGHLPQSLLTSSEDHL</sequence>
<dbReference type="Pfam" id="PF00300">
    <property type="entry name" value="His_Phos_1"/>
    <property type="match status" value="1"/>
</dbReference>
<dbReference type="SUPFAM" id="SSF53254">
    <property type="entry name" value="Phosphoglycerate mutase-like"/>
    <property type="match status" value="1"/>
</dbReference>
<dbReference type="SUPFAM" id="SSF50729">
    <property type="entry name" value="PH domain-like"/>
    <property type="match status" value="1"/>
</dbReference>
<dbReference type="SMART" id="SM00855">
    <property type="entry name" value="PGAM"/>
    <property type="match status" value="1"/>
</dbReference>
<dbReference type="InterPro" id="IPR013078">
    <property type="entry name" value="His_Pase_superF_clade-1"/>
</dbReference>
<comment type="similarity">
    <text evidence="1">Belongs to the phosphoglycerate mutase family. BPG-dependent PGAM subfamily.</text>
</comment>
<dbReference type="Proteomes" id="UP000054928">
    <property type="component" value="Unassembled WGS sequence"/>
</dbReference>
<evidence type="ECO:0000256" key="3">
    <source>
        <dbReference type="ARBA" id="ARBA00039765"/>
    </source>
</evidence>
<dbReference type="GeneID" id="36409441"/>
<dbReference type="RefSeq" id="XP_024580493.1">
    <property type="nucleotide sequence ID" value="XM_024730191.1"/>
</dbReference>
<proteinExistence type="inferred from homology"/>
<evidence type="ECO:0000256" key="4">
    <source>
        <dbReference type="ARBA" id="ARBA00040722"/>
    </source>
</evidence>
<dbReference type="GO" id="GO:0090141">
    <property type="term" value="P:positive regulation of mitochondrial fission"/>
    <property type="evidence" value="ECO:0007669"/>
    <property type="project" value="TreeGrafter"/>
</dbReference>
<dbReference type="AlphaFoldDB" id="A0A0P1ARP6"/>
<name>A0A0P1ARP6_PLAHL</name>
<dbReference type="InterPro" id="IPR051021">
    <property type="entry name" value="Mito_Ser/Thr_phosphatase"/>
</dbReference>
<evidence type="ECO:0000313" key="5">
    <source>
        <dbReference type="EMBL" id="CEG44124.1"/>
    </source>
</evidence>
<dbReference type="OrthoDB" id="2118094at2759"/>
<dbReference type="Gene3D" id="3.40.50.1240">
    <property type="entry name" value="Phosphoglycerate mutase-like"/>
    <property type="match status" value="1"/>
</dbReference>
<dbReference type="GO" id="GO:0004722">
    <property type="term" value="F:protein serine/threonine phosphatase activity"/>
    <property type="evidence" value="ECO:0007669"/>
    <property type="project" value="TreeGrafter"/>
</dbReference>
<dbReference type="PANTHER" id="PTHR20935">
    <property type="entry name" value="PHOSPHOGLYCERATE MUTASE-RELATED"/>
    <property type="match status" value="1"/>
</dbReference>
<keyword evidence="2" id="KW-0378">Hydrolase</keyword>
<evidence type="ECO:0000313" key="6">
    <source>
        <dbReference type="Proteomes" id="UP000054928"/>
    </source>
</evidence>
<dbReference type="InterPro" id="IPR029033">
    <property type="entry name" value="His_PPase_superfam"/>
</dbReference>
<accession>A0A0P1ARP6</accession>
<reference evidence="6" key="1">
    <citation type="submission" date="2014-09" db="EMBL/GenBank/DDBJ databases">
        <authorList>
            <person name="Sharma Rahul"/>
            <person name="Thines Marco"/>
        </authorList>
    </citation>
    <scope>NUCLEOTIDE SEQUENCE [LARGE SCALE GENOMIC DNA]</scope>
</reference>
<organism evidence="5 6">
    <name type="scientific">Plasmopara halstedii</name>
    <name type="common">Downy mildew of sunflower</name>
    <dbReference type="NCBI Taxonomy" id="4781"/>
    <lineage>
        <taxon>Eukaryota</taxon>
        <taxon>Sar</taxon>
        <taxon>Stramenopiles</taxon>
        <taxon>Oomycota</taxon>
        <taxon>Peronosporomycetes</taxon>
        <taxon>Peronosporales</taxon>
        <taxon>Peronosporaceae</taxon>
        <taxon>Plasmopara</taxon>
    </lineage>
</organism>
<dbReference type="OMA" id="HCGVTRI"/>